<feature type="region of interest" description="Disordered" evidence="1">
    <location>
        <begin position="377"/>
        <end position="408"/>
    </location>
</feature>
<protein>
    <recommendedName>
        <fullName evidence="3">GGDEF domain-containing protein</fullName>
    </recommendedName>
</protein>
<dbReference type="InterPro" id="IPR043128">
    <property type="entry name" value="Rev_trsase/Diguanyl_cyclase"/>
</dbReference>
<feature type="domain" description="GGDEF" evidence="3">
    <location>
        <begin position="435"/>
        <end position="597"/>
    </location>
</feature>
<dbReference type="InterPro" id="IPR011990">
    <property type="entry name" value="TPR-like_helical_dom_sf"/>
</dbReference>
<dbReference type="RefSeq" id="WP_063363987.1">
    <property type="nucleotide sequence ID" value="NZ_AUXZ01000130.1"/>
</dbReference>
<dbReference type="EMBL" id="AUXZ01000130">
    <property type="protein sequence ID" value="KZN45262.1"/>
    <property type="molecule type" value="Genomic_DNA"/>
</dbReference>
<evidence type="ECO:0000256" key="2">
    <source>
        <dbReference type="SAM" id="Phobius"/>
    </source>
</evidence>
<keyword evidence="2" id="KW-0812">Transmembrane</keyword>
<feature type="compositionally biased region" description="Basic and acidic residues" evidence="1">
    <location>
        <begin position="390"/>
        <end position="408"/>
    </location>
</feature>
<evidence type="ECO:0000259" key="3">
    <source>
        <dbReference type="SMART" id="SM00267"/>
    </source>
</evidence>
<reference evidence="4 5" key="1">
    <citation type="submission" date="2013-07" db="EMBL/GenBank/DDBJ databases">
        <title>Comparative Genomic and Metabolomic Analysis of Twelve Strains of Pseudoalteromonas luteoviolacea.</title>
        <authorList>
            <person name="Vynne N.G."/>
            <person name="Mansson M."/>
            <person name="Gram L."/>
        </authorList>
    </citation>
    <scope>NUCLEOTIDE SEQUENCE [LARGE SCALE GENOMIC DNA]</scope>
    <source>
        <strain evidence="4 5">H33</strain>
    </source>
</reference>
<name>A0A167ADK1_9GAMM</name>
<sequence length="597" mass="68091">MQHIFFLLVVALLYSLPASAFSKPQLLEFEASVVSSPAQLLKMEMPPVGIDELLWLTLRARAAFFRGDIDTAAKLFDLGKARAQSSPLQLTSGYWFLYRAFFSVEQGDLNKAKQYIKQASLCFTQNRESEFLVRAHAMEAIISVWREEYSTALKRLQTAQGLMSKYSNEQGDITKLLVYDALTAYYSTLKFYVKALGYAHQAQELADRQNNVLDGLPVKYNLCLTLLRAGLLEKAKVCYSQMLVASEEYDLPRYKFWALSGLGKIALSEKTFELSIKHFNSAQSTQKSAIINPAHIIVLHNNLGYAYAQTKMFDKALEQITFSKQVLSTYHSPLNNRYMRQTLKIEADVHQAKQDFPQTVSTLRTYIRLLEESELKTQGKQQNDNQNVIRLDRREKSSPKEHRQNYSSKEDGTLTKAYIFIALLLACLIGLIIYHRQSTSKLTQDLYYRDIATGLYNRRYLIEKHDDFTSCHVDYAMALIEVNSELSERYSSNVFEDSDLRFIADQLLMQFRDDGDLVCRVSDQEFVIMCLGMKKTVLQKRLAALNKVLIAQSNKAPLSISGALICSDEGDFGNIFAELESRLNHVKRTAKGQVISF</sequence>
<dbReference type="InterPro" id="IPR000160">
    <property type="entry name" value="GGDEF_dom"/>
</dbReference>
<dbReference type="SUPFAM" id="SSF55073">
    <property type="entry name" value="Nucleotide cyclase"/>
    <property type="match status" value="1"/>
</dbReference>
<feature type="compositionally biased region" description="Polar residues" evidence="1">
    <location>
        <begin position="378"/>
        <end position="388"/>
    </location>
</feature>
<proteinExistence type="predicted"/>
<dbReference type="InterPro" id="IPR029787">
    <property type="entry name" value="Nucleotide_cyclase"/>
</dbReference>
<dbReference type="SMART" id="SM00267">
    <property type="entry name" value="GGDEF"/>
    <property type="match status" value="1"/>
</dbReference>
<dbReference type="SUPFAM" id="SSF48452">
    <property type="entry name" value="TPR-like"/>
    <property type="match status" value="2"/>
</dbReference>
<dbReference type="OrthoDB" id="6312495at2"/>
<dbReference type="PATRIC" id="fig|1365251.3.peg.4851"/>
<gene>
    <name evidence="4" type="ORF">N476_04425</name>
</gene>
<evidence type="ECO:0000313" key="4">
    <source>
        <dbReference type="EMBL" id="KZN45262.1"/>
    </source>
</evidence>
<evidence type="ECO:0000256" key="1">
    <source>
        <dbReference type="SAM" id="MobiDB-lite"/>
    </source>
</evidence>
<dbReference type="Gene3D" id="1.25.40.10">
    <property type="entry name" value="Tetratricopeptide repeat domain"/>
    <property type="match status" value="2"/>
</dbReference>
<accession>A0A167ADK1</accession>
<organism evidence="4 5">
    <name type="scientific">Pseudoalteromonas luteoviolacea H33</name>
    <dbReference type="NCBI Taxonomy" id="1365251"/>
    <lineage>
        <taxon>Bacteria</taxon>
        <taxon>Pseudomonadati</taxon>
        <taxon>Pseudomonadota</taxon>
        <taxon>Gammaproteobacteria</taxon>
        <taxon>Alteromonadales</taxon>
        <taxon>Pseudoalteromonadaceae</taxon>
        <taxon>Pseudoalteromonas</taxon>
    </lineage>
</organism>
<keyword evidence="2" id="KW-1133">Transmembrane helix</keyword>
<evidence type="ECO:0000313" key="5">
    <source>
        <dbReference type="Proteomes" id="UP000076503"/>
    </source>
</evidence>
<comment type="caution">
    <text evidence="4">The sequence shown here is derived from an EMBL/GenBank/DDBJ whole genome shotgun (WGS) entry which is preliminary data.</text>
</comment>
<dbReference type="Proteomes" id="UP000076503">
    <property type="component" value="Unassembled WGS sequence"/>
</dbReference>
<dbReference type="AlphaFoldDB" id="A0A167ADK1"/>
<feature type="transmembrane region" description="Helical" evidence="2">
    <location>
        <begin position="417"/>
        <end position="434"/>
    </location>
</feature>
<keyword evidence="2" id="KW-0472">Membrane</keyword>
<dbReference type="Gene3D" id="3.30.70.270">
    <property type="match status" value="1"/>
</dbReference>